<gene>
    <name evidence="2" type="ORF">FCM35_KLT12057</name>
</gene>
<comment type="caution">
    <text evidence="2">The sequence shown here is derived from an EMBL/GenBank/DDBJ whole genome shotgun (WGS) entry which is preliminary data.</text>
</comment>
<dbReference type="EMBL" id="SWLB01000023">
    <property type="protein sequence ID" value="KAF3323326.1"/>
    <property type="molecule type" value="Genomic_DNA"/>
</dbReference>
<feature type="coiled-coil region" evidence="1">
    <location>
        <begin position="132"/>
        <end position="187"/>
    </location>
</feature>
<evidence type="ECO:0000313" key="2">
    <source>
        <dbReference type="EMBL" id="KAF3323326.1"/>
    </source>
</evidence>
<dbReference type="Gene3D" id="1.20.5.340">
    <property type="match status" value="1"/>
</dbReference>
<name>A0A833QJH6_9POAL</name>
<feature type="coiled-coil region" evidence="1">
    <location>
        <begin position="415"/>
        <end position="456"/>
    </location>
</feature>
<dbReference type="AlphaFoldDB" id="A0A833QJH6"/>
<evidence type="ECO:0000256" key="1">
    <source>
        <dbReference type="SAM" id="Coils"/>
    </source>
</evidence>
<organism evidence="2 3">
    <name type="scientific">Carex littledalei</name>
    <dbReference type="NCBI Taxonomy" id="544730"/>
    <lineage>
        <taxon>Eukaryota</taxon>
        <taxon>Viridiplantae</taxon>
        <taxon>Streptophyta</taxon>
        <taxon>Embryophyta</taxon>
        <taxon>Tracheophyta</taxon>
        <taxon>Spermatophyta</taxon>
        <taxon>Magnoliopsida</taxon>
        <taxon>Liliopsida</taxon>
        <taxon>Poales</taxon>
        <taxon>Cyperaceae</taxon>
        <taxon>Cyperoideae</taxon>
        <taxon>Cariceae</taxon>
        <taxon>Carex</taxon>
        <taxon>Carex subgen. Euthyceras</taxon>
    </lineage>
</organism>
<dbReference type="PANTHER" id="PTHR35712:SF1">
    <property type="entry name" value="MYOSIN HEAVY CHAIN-LIKE PROTEIN"/>
    <property type="match status" value="1"/>
</dbReference>
<keyword evidence="1" id="KW-0175">Coiled coil</keyword>
<accession>A0A833QJH6</accession>
<keyword evidence="3" id="KW-1185">Reference proteome</keyword>
<sequence length="651" mass="74387">MEERGKNVDVEALNLRVEQLQRERDELKKDIEQLCMQQAGPGYLSMAAQMHSQRTANLEQDIETLQKRLASCLREKHNLQEELAEAYRIKSQLAELHNAELLKNKEAEKQVKFFQSCVAAAFTERDQALMECEKVKEREEPLSKKLAELEERIGELQSSCLHEKRSKEKLEAELKDLKNQIEPFEKVVVKFYGIRERDMVSSSDTTTEEKCQCLLHDSPDNWIYSEDGETSTMKYIASLEDEKDALKSSIDKLQNNLRMGLEIEHHLRRNVRSLEKKQKLYDNLVSDKLKSLQEFCNHVRLEISRKLEEEGSHIKVDISKILELLSQIKIEPQCNAKTSSEEPQEDNNDRMEYKDVHVSADVMNVIAQSSNLPTNISSDNTDMSNALAQALQEKVATLLLLSQQEERHLHERNMNEALLKKVEELQKNLSQVTNEKVKALMELAKLKQDIQLLQQDSGSNPRHASVASTDLAIVKRNKTQEEGRLKNIFKRTYLTRWISNVQEEANTDTKEYSVNLARLKIENATFQESIANMERLTSSIHRLHVLLMKVEEDLKSEAGPSENTYEALSSVITESNLMKTALGGVLPISWSGDSTDNAITYESLYESSDPPEASRSEKADPLSSTSLEMVELLILAAETLTERLVERNASI</sequence>
<dbReference type="OrthoDB" id="1719803at2759"/>
<proteinExistence type="predicted"/>
<evidence type="ECO:0000313" key="3">
    <source>
        <dbReference type="Proteomes" id="UP000623129"/>
    </source>
</evidence>
<dbReference type="PANTHER" id="PTHR35712">
    <property type="entry name" value="MYOSIN HEAVY CHAIN-LIKE PROTEIN"/>
    <property type="match status" value="1"/>
</dbReference>
<feature type="coiled-coil region" evidence="1">
    <location>
        <begin position="10"/>
        <end position="96"/>
    </location>
</feature>
<reference evidence="2" key="1">
    <citation type="submission" date="2020-01" db="EMBL/GenBank/DDBJ databases">
        <title>Genome sequence of Kobresia littledalei, the first chromosome-level genome in the family Cyperaceae.</title>
        <authorList>
            <person name="Qu G."/>
        </authorList>
    </citation>
    <scope>NUCLEOTIDE SEQUENCE</scope>
    <source>
        <strain evidence="2">C.B.Clarke</strain>
        <tissue evidence="2">Leaf</tissue>
    </source>
</reference>
<protein>
    <submittedName>
        <fullName evidence="2">Myosin-2 heavy chain</fullName>
    </submittedName>
</protein>
<dbReference type="Proteomes" id="UP000623129">
    <property type="component" value="Unassembled WGS sequence"/>
</dbReference>